<gene>
    <name evidence="10" type="ORF">B4U79_08470</name>
</gene>
<evidence type="ECO:0000256" key="1">
    <source>
        <dbReference type="ARBA" id="ARBA00004123"/>
    </source>
</evidence>
<evidence type="ECO:0000256" key="5">
    <source>
        <dbReference type="ARBA" id="ARBA00023054"/>
    </source>
</evidence>
<dbReference type="OrthoDB" id="6407164at2759"/>
<accession>A0A3S3PPY5</accession>
<evidence type="ECO:0000256" key="2">
    <source>
        <dbReference type="ARBA" id="ARBA00022553"/>
    </source>
</evidence>
<dbReference type="GO" id="GO:0003723">
    <property type="term" value="F:RNA binding"/>
    <property type="evidence" value="ECO:0007669"/>
    <property type="project" value="UniProtKB-KW"/>
</dbReference>
<evidence type="ECO:0000313" key="11">
    <source>
        <dbReference type="Proteomes" id="UP000285301"/>
    </source>
</evidence>
<feature type="region of interest" description="Disordered" evidence="8">
    <location>
        <begin position="1"/>
        <end position="38"/>
    </location>
</feature>
<keyword evidence="6" id="KW-0804">Transcription</keyword>
<dbReference type="Proteomes" id="UP000285301">
    <property type="component" value="Unassembled WGS sequence"/>
</dbReference>
<keyword evidence="5" id="KW-0175">Coiled coil</keyword>
<comment type="subcellular location">
    <subcellularLocation>
        <location evidence="1">Nucleus</location>
    </subcellularLocation>
</comment>
<keyword evidence="3" id="KW-0694">RNA-binding</keyword>
<dbReference type="InterPro" id="IPR010912">
    <property type="entry name" value="SPOC_met"/>
</dbReference>
<proteinExistence type="predicted"/>
<dbReference type="PANTHER" id="PTHR23189">
    <property type="entry name" value="RNA RECOGNITION MOTIF-CONTAINING"/>
    <property type="match status" value="1"/>
</dbReference>
<keyword evidence="2" id="KW-0597">Phosphoprotein</keyword>
<sequence length="207" mass="22473">MGSEAPLPHGPPPAHAMSQPPNIHPQTPPHASQVPPQGDSLLLQRYPVMWQGLLALKNDQAAVQMHFVSGSPRIAHASLPPVMSEGGTPPVRIAQRMRLEPTQLEGVARKMQMVEEHCILLALPCGRDHMDVLQQSNNLKNGFINYLQSKQAAGIVNSNAPGSQQPAYVIHIFPSCDFSNENLARIAPDLLHSIAEIAHLLIMIATV</sequence>
<keyword evidence="11" id="KW-1185">Reference proteome</keyword>
<dbReference type="GO" id="GO:0005634">
    <property type="term" value="C:nucleus"/>
    <property type="evidence" value="ECO:0007669"/>
    <property type="project" value="UniProtKB-SubCell"/>
</dbReference>
<dbReference type="Gene3D" id="2.40.290.10">
    <property type="match status" value="1"/>
</dbReference>
<evidence type="ECO:0000256" key="3">
    <source>
        <dbReference type="ARBA" id="ARBA00022884"/>
    </source>
</evidence>
<dbReference type="PROSITE" id="PS50917">
    <property type="entry name" value="SPOC"/>
    <property type="match status" value="1"/>
</dbReference>
<dbReference type="STRING" id="1965070.A0A3S3PPY5"/>
<dbReference type="AlphaFoldDB" id="A0A3S3PPY5"/>
<evidence type="ECO:0000256" key="4">
    <source>
        <dbReference type="ARBA" id="ARBA00023015"/>
    </source>
</evidence>
<dbReference type="InterPro" id="IPR016194">
    <property type="entry name" value="SPOC-like_C_dom_sf"/>
</dbReference>
<evidence type="ECO:0000256" key="7">
    <source>
        <dbReference type="ARBA" id="ARBA00023242"/>
    </source>
</evidence>
<dbReference type="Pfam" id="PF07744">
    <property type="entry name" value="SPOC"/>
    <property type="match status" value="1"/>
</dbReference>
<dbReference type="InterPro" id="IPR012921">
    <property type="entry name" value="SPOC_C"/>
</dbReference>
<evidence type="ECO:0000256" key="8">
    <source>
        <dbReference type="SAM" id="MobiDB-lite"/>
    </source>
</evidence>
<feature type="domain" description="SPOC" evidence="9">
    <location>
        <begin position="39"/>
        <end position="207"/>
    </location>
</feature>
<evidence type="ECO:0000313" key="10">
    <source>
        <dbReference type="EMBL" id="RWS16929.1"/>
    </source>
</evidence>
<protein>
    <submittedName>
        <fullName evidence="10">Protein split ends-like protein</fullName>
    </submittedName>
</protein>
<evidence type="ECO:0000259" key="9">
    <source>
        <dbReference type="PROSITE" id="PS50917"/>
    </source>
</evidence>
<comment type="caution">
    <text evidence="10">The sequence shown here is derived from an EMBL/GenBank/DDBJ whole genome shotgun (WGS) entry which is preliminary data.</text>
</comment>
<keyword evidence="4" id="KW-0805">Transcription regulation</keyword>
<evidence type="ECO:0000256" key="6">
    <source>
        <dbReference type="ARBA" id="ARBA00023163"/>
    </source>
</evidence>
<dbReference type="CDD" id="cd21543">
    <property type="entry name" value="SPOC_SHARP"/>
    <property type="match status" value="1"/>
</dbReference>
<dbReference type="SUPFAM" id="SSF100939">
    <property type="entry name" value="SPOC domain-like"/>
    <property type="match status" value="1"/>
</dbReference>
<dbReference type="EMBL" id="NCKU01000146">
    <property type="protein sequence ID" value="RWS16929.1"/>
    <property type="molecule type" value="Genomic_DNA"/>
</dbReference>
<organism evidence="10 11">
    <name type="scientific">Dinothrombium tinctorium</name>
    <dbReference type="NCBI Taxonomy" id="1965070"/>
    <lineage>
        <taxon>Eukaryota</taxon>
        <taxon>Metazoa</taxon>
        <taxon>Ecdysozoa</taxon>
        <taxon>Arthropoda</taxon>
        <taxon>Chelicerata</taxon>
        <taxon>Arachnida</taxon>
        <taxon>Acari</taxon>
        <taxon>Acariformes</taxon>
        <taxon>Trombidiformes</taxon>
        <taxon>Prostigmata</taxon>
        <taxon>Anystina</taxon>
        <taxon>Parasitengona</taxon>
        <taxon>Trombidioidea</taxon>
        <taxon>Trombidiidae</taxon>
        <taxon>Dinothrombium</taxon>
    </lineage>
</organism>
<keyword evidence="7" id="KW-0539">Nucleus</keyword>
<name>A0A3S3PPY5_9ACAR</name>
<reference evidence="10 11" key="1">
    <citation type="journal article" date="2018" name="Gigascience">
        <title>Genomes of trombidid mites reveal novel predicted allergens and laterally-transferred genes associated with secondary metabolism.</title>
        <authorList>
            <person name="Dong X."/>
            <person name="Chaisiri K."/>
            <person name="Xia D."/>
            <person name="Armstrong S.D."/>
            <person name="Fang Y."/>
            <person name="Donnelly M.J."/>
            <person name="Kadowaki T."/>
            <person name="McGarry J.W."/>
            <person name="Darby A.C."/>
            <person name="Makepeace B.L."/>
        </authorList>
    </citation>
    <scope>NUCLEOTIDE SEQUENCE [LARGE SCALE GENOMIC DNA]</scope>
    <source>
        <strain evidence="10">UoL-WK</strain>
    </source>
</reference>
<dbReference type="FunFam" id="2.40.290.10:FF:000002">
    <property type="entry name" value="Spen family transcriptional repressor"/>
    <property type="match status" value="1"/>
</dbReference>